<dbReference type="AlphaFoldDB" id="A0A2V3UYS2"/>
<reference evidence="3 4" key="1">
    <citation type="submission" date="2018-05" db="EMBL/GenBank/DDBJ databases">
        <title>Genomic Encyclopedia of Type Strains, Phase IV (KMG-IV): sequencing the most valuable type-strain genomes for metagenomic binning, comparative biology and taxonomic classification.</title>
        <authorList>
            <person name="Goeker M."/>
        </authorList>
    </citation>
    <scope>NUCLEOTIDE SEQUENCE [LARGE SCALE GENOMIC DNA]</scope>
    <source>
        <strain evidence="3 4">DSM 3183</strain>
    </source>
</reference>
<dbReference type="Proteomes" id="UP000248014">
    <property type="component" value="Unassembled WGS sequence"/>
</dbReference>
<dbReference type="Gene3D" id="3.40.710.10">
    <property type="entry name" value="DD-peptidase/beta-lactamase superfamily"/>
    <property type="match status" value="1"/>
</dbReference>
<evidence type="ECO:0000313" key="3">
    <source>
        <dbReference type="EMBL" id="PXW74477.1"/>
    </source>
</evidence>
<dbReference type="PANTHER" id="PTHR43283:SF7">
    <property type="entry name" value="BETA-LACTAMASE-RELATED DOMAIN-CONTAINING PROTEIN"/>
    <property type="match status" value="1"/>
</dbReference>
<protein>
    <submittedName>
        <fullName evidence="3">CubicO group peptidase (Beta-lactamase class C family)</fullName>
    </submittedName>
</protein>
<name>A0A2V3UYS2_9SPHN</name>
<dbReference type="EMBL" id="QJJM01000008">
    <property type="protein sequence ID" value="PXW74477.1"/>
    <property type="molecule type" value="Genomic_DNA"/>
</dbReference>
<feature type="chain" id="PRO_5016069245" evidence="1">
    <location>
        <begin position="32"/>
        <end position="467"/>
    </location>
</feature>
<dbReference type="InterPro" id="IPR001466">
    <property type="entry name" value="Beta-lactam-related"/>
</dbReference>
<comment type="caution">
    <text evidence="3">The sequence shown here is derived from an EMBL/GenBank/DDBJ whole genome shotgun (WGS) entry which is preliminary data.</text>
</comment>
<proteinExistence type="predicted"/>
<evidence type="ECO:0000259" key="2">
    <source>
        <dbReference type="Pfam" id="PF00144"/>
    </source>
</evidence>
<accession>A0A2V3UYS2</accession>
<organism evidence="3 4">
    <name type="scientific">Blastomonas natatoria</name>
    <dbReference type="NCBI Taxonomy" id="34015"/>
    <lineage>
        <taxon>Bacteria</taxon>
        <taxon>Pseudomonadati</taxon>
        <taxon>Pseudomonadota</taxon>
        <taxon>Alphaproteobacteria</taxon>
        <taxon>Sphingomonadales</taxon>
        <taxon>Sphingomonadaceae</taxon>
        <taxon>Blastomonas</taxon>
    </lineage>
</organism>
<feature type="domain" description="Beta-lactamase-related" evidence="2">
    <location>
        <begin position="190"/>
        <end position="442"/>
    </location>
</feature>
<dbReference type="InterPro" id="IPR012338">
    <property type="entry name" value="Beta-lactam/transpept-like"/>
</dbReference>
<dbReference type="SUPFAM" id="SSF56601">
    <property type="entry name" value="beta-lactamase/transpeptidase-like"/>
    <property type="match status" value="1"/>
</dbReference>
<sequence length="467" mass="51428">MMPKLFRPARRCQTIAGFVLALGMMSAPATAQQTPPPAGPTRATLAEAAGYKAQFLCSGLWNGNKTIADIEADELTGIYPHIAPIVPGLKAEIDEAARQVSVGFAEDMPPRVARHNPVTGCTSMPIGWKNDGRRLPAEDMERAPAGSLDDRPWPMGDANASDPRIMMITPFDLLIESAFEEKAFGGKTSGVVIVHRGRIVQERYKQGYDLHTAQRTWSVAKSMAGTFAGFVRQKGFSIPETPVREWNVGGDPRRTITVDHLLRMASGLVSDTPGNRTDAVYMSAGEVRQWTTQWPMLHQPGSTFRYANNDILLAMLAARDAAPDLHPHQMFDAIGMTRTWAETDWQGNYILSSQVWTTARDMARMGLLYLNDGLWDGKRILPAGWRDYVTKPGGPQPDGPFGYGASFWLMNRSEGVPADAFAAFGNRGQYLVIIPSRDLAIVRRGYDNAGDQFDIAKFTAEVLKQVR</sequence>
<feature type="signal peptide" evidence="1">
    <location>
        <begin position="1"/>
        <end position="31"/>
    </location>
</feature>
<evidence type="ECO:0000313" key="4">
    <source>
        <dbReference type="Proteomes" id="UP000248014"/>
    </source>
</evidence>
<keyword evidence="4" id="KW-1185">Reference proteome</keyword>
<evidence type="ECO:0000256" key="1">
    <source>
        <dbReference type="SAM" id="SignalP"/>
    </source>
</evidence>
<gene>
    <name evidence="3" type="ORF">C7451_108139</name>
</gene>
<dbReference type="Pfam" id="PF00144">
    <property type="entry name" value="Beta-lactamase"/>
    <property type="match status" value="1"/>
</dbReference>
<keyword evidence="1" id="KW-0732">Signal</keyword>
<dbReference type="PANTHER" id="PTHR43283">
    <property type="entry name" value="BETA-LACTAMASE-RELATED"/>
    <property type="match status" value="1"/>
</dbReference>
<dbReference type="InterPro" id="IPR050789">
    <property type="entry name" value="Diverse_Enzym_Activities"/>
</dbReference>